<dbReference type="InParanoid" id="A0A401GQ69"/>
<name>A0A401GQ69_9APHY</name>
<protein>
    <submittedName>
        <fullName evidence="2">Uncharacterized protein</fullName>
    </submittedName>
</protein>
<evidence type="ECO:0000256" key="1">
    <source>
        <dbReference type="SAM" id="MobiDB-lite"/>
    </source>
</evidence>
<evidence type="ECO:0000313" key="3">
    <source>
        <dbReference type="Proteomes" id="UP000287166"/>
    </source>
</evidence>
<dbReference type="Proteomes" id="UP000287166">
    <property type="component" value="Unassembled WGS sequence"/>
</dbReference>
<proteinExistence type="predicted"/>
<keyword evidence="3" id="KW-1185">Reference proteome</keyword>
<gene>
    <name evidence="2" type="ORF">SCP_0603450</name>
</gene>
<accession>A0A401GQ69</accession>
<organism evidence="2 3">
    <name type="scientific">Sparassis crispa</name>
    <dbReference type="NCBI Taxonomy" id="139825"/>
    <lineage>
        <taxon>Eukaryota</taxon>
        <taxon>Fungi</taxon>
        <taxon>Dikarya</taxon>
        <taxon>Basidiomycota</taxon>
        <taxon>Agaricomycotina</taxon>
        <taxon>Agaricomycetes</taxon>
        <taxon>Polyporales</taxon>
        <taxon>Sparassidaceae</taxon>
        <taxon>Sparassis</taxon>
    </lineage>
</organism>
<dbReference type="EMBL" id="BFAD01000006">
    <property type="protein sequence ID" value="GBE84366.1"/>
    <property type="molecule type" value="Genomic_DNA"/>
</dbReference>
<dbReference type="GeneID" id="38781283"/>
<reference evidence="2 3" key="1">
    <citation type="journal article" date="2018" name="Sci. Rep.">
        <title>Genome sequence of the cauliflower mushroom Sparassis crispa (Hanabiratake) and its association with beneficial usage.</title>
        <authorList>
            <person name="Kiyama R."/>
            <person name="Furutani Y."/>
            <person name="Kawaguchi K."/>
            <person name="Nakanishi T."/>
        </authorList>
    </citation>
    <scope>NUCLEOTIDE SEQUENCE [LARGE SCALE GENOMIC DNA]</scope>
</reference>
<dbReference type="RefSeq" id="XP_027615279.1">
    <property type="nucleotide sequence ID" value="XM_027759478.1"/>
</dbReference>
<dbReference type="AlphaFoldDB" id="A0A401GQ69"/>
<evidence type="ECO:0000313" key="2">
    <source>
        <dbReference type="EMBL" id="GBE84366.1"/>
    </source>
</evidence>
<feature type="region of interest" description="Disordered" evidence="1">
    <location>
        <begin position="300"/>
        <end position="324"/>
    </location>
</feature>
<comment type="caution">
    <text evidence="2">The sequence shown here is derived from an EMBL/GenBank/DDBJ whole genome shotgun (WGS) entry which is preliminary data.</text>
</comment>
<dbReference type="OrthoDB" id="3052275at2759"/>
<sequence length="472" mass="52904">MLALPERVIVDHWQSKHRYKEVPESKGTLSWPAQFEQRNALFGEVRIQNWLEDIGIPYDMKRRVKSSRKSYLTASNVSQSQLEKVYRWSFYNSHVGDSSRGTGSLVTRHINKLLMGETSIACSSSIKISEEWLGDTNLGVNEVGPSQMLSKALLLYLEYANEEHITRQSPQNPQPPLFDLSADQTASAGPALDLRLYDSHNAHSSRVLSMETTVLKLLAFPGIQNTISEMDVERQIGSILTGIFNIRGCTTYSSTALKYPTILGCFGSYSRPDVACQISVERLPGIKFCRPLVLAGEARRPQNRVPQKDAPSGSATPSDESPVRLPRPALKLAWAFQPTLELFIMDLITRYGNPSENTWKKEWDPLANAAIPSHMVVFGIVYDKNGIVVYSYAPTYSVSNGKVKWGFECRQVSPEHEYCFNGEYSVYKRALLLRALLAIVGWSEQLATKWAHDLSLPAIVAALDEKWESVAI</sequence>